<name>A0A0F9FRP6_9ZZZZ</name>
<evidence type="ECO:0000313" key="1">
    <source>
        <dbReference type="EMBL" id="KKL89199.1"/>
    </source>
</evidence>
<dbReference type="EMBL" id="LAZR01020353">
    <property type="protein sequence ID" value="KKL89199.1"/>
    <property type="molecule type" value="Genomic_DNA"/>
</dbReference>
<dbReference type="InterPro" id="IPR003795">
    <property type="entry name" value="DUF192"/>
</dbReference>
<dbReference type="Gene3D" id="2.60.120.1140">
    <property type="entry name" value="Protein of unknown function DUF192"/>
    <property type="match status" value="1"/>
</dbReference>
<protein>
    <recommendedName>
        <fullName evidence="2">DUF192 domain-containing protein</fullName>
    </recommendedName>
</protein>
<comment type="caution">
    <text evidence="1">The sequence shown here is derived from an EMBL/GenBank/DDBJ whole genome shotgun (WGS) entry which is preliminary data.</text>
</comment>
<reference evidence="1" key="1">
    <citation type="journal article" date="2015" name="Nature">
        <title>Complex archaea that bridge the gap between prokaryotes and eukaryotes.</title>
        <authorList>
            <person name="Spang A."/>
            <person name="Saw J.H."/>
            <person name="Jorgensen S.L."/>
            <person name="Zaremba-Niedzwiedzka K."/>
            <person name="Martijn J."/>
            <person name="Lind A.E."/>
            <person name="van Eijk R."/>
            <person name="Schleper C."/>
            <person name="Guy L."/>
            <person name="Ettema T.J."/>
        </authorList>
    </citation>
    <scope>NUCLEOTIDE SEQUENCE</scope>
</reference>
<dbReference type="AlphaFoldDB" id="A0A0F9FRP6"/>
<accession>A0A0F9FRP6</accession>
<dbReference type="PANTHER" id="PTHR37953:SF1">
    <property type="entry name" value="UPF0127 PROTEIN MJ1496"/>
    <property type="match status" value="1"/>
</dbReference>
<dbReference type="PANTHER" id="PTHR37953">
    <property type="entry name" value="UPF0127 PROTEIN MJ1496"/>
    <property type="match status" value="1"/>
</dbReference>
<dbReference type="InterPro" id="IPR038695">
    <property type="entry name" value="Saro_0823-like_sf"/>
</dbReference>
<organism evidence="1">
    <name type="scientific">marine sediment metagenome</name>
    <dbReference type="NCBI Taxonomy" id="412755"/>
    <lineage>
        <taxon>unclassified sequences</taxon>
        <taxon>metagenomes</taxon>
        <taxon>ecological metagenomes</taxon>
    </lineage>
</organism>
<evidence type="ECO:0008006" key="2">
    <source>
        <dbReference type="Google" id="ProtNLM"/>
    </source>
</evidence>
<sequence length="121" mass="13106">MPELPEGKTIVINENTYEVSFAETGMELMTGLKGVASLDPYDAMLFDFGMIMEVIMTPKGCLIPLDVAFISGDGKVEEIKTLDPANGFTQSSSMRVRYALEAPVGFFEQNGISVGDTISNL</sequence>
<gene>
    <name evidence="1" type="ORF">LCGC14_1917090</name>
</gene>
<proteinExistence type="predicted"/>
<dbReference type="Pfam" id="PF02643">
    <property type="entry name" value="DUF192"/>
    <property type="match status" value="1"/>
</dbReference>